<evidence type="ECO:0000313" key="2">
    <source>
        <dbReference type="Proteomes" id="UP000827872"/>
    </source>
</evidence>
<sequence length="177" mass="19973">MDFSGVQYCTQGCSRVGRSRGGGLRPGRLRIAREEASNVNETTAETDKSLPSKGVLESLSRGFQERISFPDVEEMAGKFLGFSLERDKEDESHDDDSDDDGCHAGLLTPMKVRPPKPDLEAETHWRMRNQLRPHRLLMALQNQSQLSKRPQNCLRTLLQPPHPSLQSSWFPYPARAV</sequence>
<name>A0ACB8EFG4_9SAUR</name>
<comment type="caution">
    <text evidence="1">The sequence shown here is derived from an EMBL/GenBank/DDBJ whole genome shotgun (WGS) entry which is preliminary data.</text>
</comment>
<proteinExistence type="predicted"/>
<protein>
    <submittedName>
        <fullName evidence="1">Uncharacterized protein</fullName>
    </submittedName>
</protein>
<keyword evidence="2" id="KW-1185">Reference proteome</keyword>
<organism evidence="1 2">
    <name type="scientific">Sphaerodactylus townsendi</name>
    <dbReference type="NCBI Taxonomy" id="933632"/>
    <lineage>
        <taxon>Eukaryota</taxon>
        <taxon>Metazoa</taxon>
        <taxon>Chordata</taxon>
        <taxon>Craniata</taxon>
        <taxon>Vertebrata</taxon>
        <taxon>Euteleostomi</taxon>
        <taxon>Lepidosauria</taxon>
        <taxon>Squamata</taxon>
        <taxon>Bifurcata</taxon>
        <taxon>Gekkota</taxon>
        <taxon>Sphaerodactylidae</taxon>
        <taxon>Sphaerodactylus</taxon>
    </lineage>
</organism>
<reference evidence="1" key="1">
    <citation type="submission" date="2021-08" db="EMBL/GenBank/DDBJ databases">
        <title>The first chromosome-level gecko genome reveals the dynamic sex chromosomes of Neotropical dwarf geckos (Sphaerodactylidae: Sphaerodactylus).</title>
        <authorList>
            <person name="Pinto B.J."/>
            <person name="Keating S.E."/>
            <person name="Gamble T."/>
        </authorList>
    </citation>
    <scope>NUCLEOTIDE SEQUENCE</scope>
    <source>
        <strain evidence="1">TG3544</strain>
    </source>
</reference>
<dbReference type="Proteomes" id="UP000827872">
    <property type="component" value="Linkage Group LG03"/>
</dbReference>
<dbReference type="EMBL" id="CM037616">
    <property type="protein sequence ID" value="KAH7991245.1"/>
    <property type="molecule type" value="Genomic_DNA"/>
</dbReference>
<accession>A0ACB8EFG4</accession>
<gene>
    <name evidence="1" type="ORF">K3G42_003531</name>
</gene>
<evidence type="ECO:0000313" key="1">
    <source>
        <dbReference type="EMBL" id="KAH7991245.1"/>
    </source>
</evidence>